<evidence type="ECO:0000256" key="2">
    <source>
        <dbReference type="ARBA" id="ARBA00023015"/>
    </source>
</evidence>
<comment type="caution">
    <text evidence="8">The sequence shown here is derived from an EMBL/GenBank/DDBJ whole genome shotgun (WGS) entry which is preliminary data.</text>
</comment>
<dbReference type="InterPro" id="IPR039538">
    <property type="entry name" value="BetI_C"/>
</dbReference>
<sequence length="223" mass="24564">MVRIPAEERRRQLVAAAFRVMAADGVGAATTRAIAAEAGMPLSSFHYCFRSKNELLGELAEQMVAREVRAAADVLTPEDGLEVTIRGALRAYWQLVEEAPGEHQVLYELTQVALRTPGLEDLAQRQYARYQAGCREMIERIGVACEVEWLLPLDVLARMLVTLLDGLTLNWLVDRDSAQALAVLDASADQFAALSRANRLAPSTRAARPARRERRRPAAAGRA</sequence>
<dbReference type="PROSITE" id="PS50977">
    <property type="entry name" value="HTH_TETR_2"/>
    <property type="match status" value="1"/>
</dbReference>
<accession>A0ABN2H738</accession>
<feature type="DNA-binding region" description="H-T-H motif" evidence="5">
    <location>
        <begin position="30"/>
        <end position="49"/>
    </location>
</feature>
<feature type="compositionally biased region" description="Basic residues" evidence="6">
    <location>
        <begin position="208"/>
        <end position="217"/>
    </location>
</feature>
<evidence type="ECO:0000256" key="3">
    <source>
        <dbReference type="ARBA" id="ARBA00023125"/>
    </source>
</evidence>
<evidence type="ECO:0000313" key="9">
    <source>
        <dbReference type="Proteomes" id="UP001500618"/>
    </source>
</evidence>
<organism evidence="8 9">
    <name type="scientific">Fodinicola feengrottensis</name>
    <dbReference type="NCBI Taxonomy" id="435914"/>
    <lineage>
        <taxon>Bacteria</taxon>
        <taxon>Bacillati</taxon>
        <taxon>Actinomycetota</taxon>
        <taxon>Actinomycetes</taxon>
        <taxon>Mycobacteriales</taxon>
        <taxon>Fodinicola</taxon>
    </lineage>
</organism>
<evidence type="ECO:0000313" key="8">
    <source>
        <dbReference type="EMBL" id="GAA1682837.1"/>
    </source>
</evidence>
<dbReference type="InterPro" id="IPR050109">
    <property type="entry name" value="HTH-type_TetR-like_transc_reg"/>
</dbReference>
<dbReference type="Proteomes" id="UP001500618">
    <property type="component" value="Unassembled WGS sequence"/>
</dbReference>
<evidence type="ECO:0000256" key="4">
    <source>
        <dbReference type="ARBA" id="ARBA00023163"/>
    </source>
</evidence>
<name>A0ABN2H738_9ACTN</name>
<evidence type="ECO:0000259" key="7">
    <source>
        <dbReference type="PROSITE" id="PS50977"/>
    </source>
</evidence>
<dbReference type="PANTHER" id="PTHR30055">
    <property type="entry name" value="HTH-TYPE TRANSCRIPTIONAL REGULATOR RUTR"/>
    <property type="match status" value="1"/>
</dbReference>
<dbReference type="InterPro" id="IPR036271">
    <property type="entry name" value="Tet_transcr_reg_TetR-rel_C_sf"/>
</dbReference>
<dbReference type="Pfam" id="PF00440">
    <property type="entry name" value="TetR_N"/>
    <property type="match status" value="1"/>
</dbReference>
<feature type="domain" description="HTH tetR-type" evidence="7">
    <location>
        <begin position="7"/>
        <end position="67"/>
    </location>
</feature>
<dbReference type="SUPFAM" id="SSF46689">
    <property type="entry name" value="Homeodomain-like"/>
    <property type="match status" value="1"/>
</dbReference>
<gene>
    <name evidence="8" type="ORF">GCM10009765_35040</name>
</gene>
<dbReference type="PANTHER" id="PTHR30055:SF234">
    <property type="entry name" value="HTH-TYPE TRANSCRIPTIONAL REGULATOR BETI"/>
    <property type="match status" value="1"/>
</dbReference>
<protein>
    <submittedName>
        <fullName evidence="8">TetR/AcrR family transcriptional regulator</fullName>
    </submittedName>
</protein>
<proteinExistence type="predicted"/>
<dbReference type="EMBL" id="BAAANY010000010">
    <property type="protein sequence ID" value="GAA1682837.1"/>
    <property type="molecule type" value="Genomic_DNA"/>
</dbReference>
<keyword evidence="4" id="KW-0804">Transcription</keyword>
<keyword evidence="2" id="KW-0805">Transcription regulation</keyword>
<dbReference type="Pfam" id="PF13977">
    <property type="entry name" value="TetR_C_6"/>
    <property type="match status" value="1"/>
</dbReference>
<keyword evidence="9" id="KW-1185">Reference proteome</keyword>
<evidence type="ECO:0000256" key="6">
    <source>
        <dbReference type="SAM" id="MobiDB-lite"/>
    </source>
</evidence>
<evidence type="ECO:0000256" key="5">
    <source>
        <dbReference type="PROSITE-ProRule" id="PRU00335"/>
    </source>
</evidence>
<dbReference type="InterPro" id="IPR001647">
    <property type="entry name" value="HTH_TetR"/>
</dbReference>
<dbReference type="InterPro" id="IPR009057">
    <property type="entry name" value="Homeodomain-like_sf"/>
</dbReference>
<feature type="region of interest" description="Disordered" evidence="6">
    <location>
        <begin position="200"/>
        <end position="223"/>
    </location>
</feature>
<keyword evidence="3 5" id="KW-0238">DNA-binding</keyword>
<dbReference type="SUPFAM" id="SSF48498">
    <property type="entry name" value="Tetracyclin repressor-like, C-terminal domain"/>
    <property type="match status" value="1"/>
</dbReference>
<dbReference type="RefSeq" id="WP_344311313.1">
    <property type="nucleotide sequence ID" value="NZ_BAAANY010000010.1"/>
</dbReference>
<dbReference type="Gene3D" id="1.10.357.10">
    <property type="entry name" value="Tetracycline Repressor, domain 2"/>
    <property type="match status" value="1"/>
</dbReference>
<reference evidence="8 9" key="1">
    <citation type="journal article" date="2019" name="Int. J. Syst. Evol. Microbiol.">
        <title>The Global Catalogue of Microorganisms (GCM) 10K type strain sequencing project: providing services to taxonomists for standard genome sequencing and annotation.</title>
        <authorList>
            <consortium name="The Broad Institute Genomics Platform"/>
            <consortium name="The Broad Institute Genome Sequencing Center for Infectious Disease"/>
            <person name="Wu L."/>
            <person name="Ma J."/>
        </authorList>
    </citation>
    <scope>NUCLEOTIDE SEQUENCE [LARGE SCALE GENOMIC DNA]</scope>
    <source>
        <strain evidence="8 9">JCM 14718</strain>
    </source>
</reference>
<keyword evidence="1" id="KW-0678">Repressor</keyword>
<evidence type="ECO:0000256" key="1">
    <source>
        <dbReference type="ARBA" id="ARBA00022491"/>
    </source>
</evidence>